<gene>
    <name evidence="2" type="ORF">BASA50_006614</name>
</gene>
<accession>A0ABQ8F953</accession>
<evidence type="ECO:0000313" key="2">
    <source>
        <dbReference type="EMBL" id="KAH6594366.1"/>
    </source>
</evidence>
<keyword evidence="3" id="KW-1185">Reference proteome</keyword>
<feature type="region of interest" description="Disordered" evidence="1">
    <location>
        <begin position="124"/>
        <end position="149"/>
    </location>
</feature>
<evidence type="ECO:0000313" key="3">
    <source>
        <dbReference type="Proteomes" id="UP001648503"/>
    </source>
</evidence>
<dbReference type="Proteomes" id="UP001648503">
    <property type="component" value="Unassembled WGS sequence"/>
</dbReference>
<comment type="caution">
    <text evidence="2">The sequence shown here is derived from an EMBL/GenBank/DDBJ whole genome shotgun (WGS) entry which is preliminary data.</text>
</comment>
<sequence>MGTMVQASRSSAPLSPSMLDVIDAVQQQQALPSQQPLLCQQSSSVDIPTSTAHPHLHCRDLNSDDSDSDYDLDHHHHHHRHSYLYTSSPIDGSCTCSELSTAVDSYPLQQQLQQHKFMQMRLRAAPDAPPALRRSSSSTTTTTSICSSISTNPNNNSDIYRSPISLCSSPKQVRFNESITDIDSDMVPPAASRRASYLDVSASSPTSPASTASTTQSQSSIAASMASFQVSLASLAKPAWLKHLLTRVHSRRNSTSTVDEVV</sequence>
<name>A0ABQ8F953_9FUNG</name>
<dbReference type="EMBL" id="JAFCIX010000335">
    <property type="protein sequence ID" value="KAH6594366.1"/>
    <property type="molecule type" value="Genomic_DNA"/>
</dbReference>
<proteinExistence type="predicted"/>
<reference evidence="2 3" key="1">
    <citation type="submission" date="2021-02" db="EMBL/GenBank/DDBJ databases">
        <title>Variation within the Batrachochytrium salamandrivorans European outbreak.</title>
        <authorList>
            <person name="Kelly M."/>
            <person name="Pasmans F."/>
            <person name="Shea T.P."/>
            <person name="Munoz J.F."/>
            <person name="Carranza S."/>
            <person name="Cuomo C.A."/>
            <person name="Martel A."/>
        </authorList>
    </citation>
    <scope>NUCLEOTIDE SEQUENCE [LARGE SCALE GENOMIC DNA]</scope>
    <source>
        <strain evidence="2 3">AMFP18/2</strain>
    </source>
</reference>
<organism evidence="2 3">
    <name type="scientific">Batrachochytrium salamandrivorans</name>
    <dbReference type="NCBI Taxonomy" id="1357716"/>
    <lineage>
        <taxon>Eukaryota</taxon>
        <taxon>Fungi</taxon>
        <taxon>Fungi incertae sedis</taxon>
        <taxon>Chytridiomycota</taxon>
        <taxon>Chytridiomycota incertae sedis</taxon>
        <taxon>Chytridiomycetes</taxon>
        <taxon>Rhizophydiales</taxon>
        <taxon>Rhizophydiales incertae sedis</taxon>
        <taxon>Batrachochytrium</taxon>
    </lineage>
</organism>
<evidence type="ECO:0000256" key="1">
    <source>
        <dbReference type="SAM" id="MobiDB-lite"/>
    </source>
</evidence>
<protein>
    <submittedName>
        <fullName evidence="2">Uncharacterized protein</fullName>
    </submittedName>
</protein>